<dbReference type="InterPro" id="IPR035909">
    <property type="entry name" value="CheB_C"/>
</dbReference>
<gene>
    <name evidence="5" type="ORF">MNBD_ALPHA11-31</name>
</gene>
<evidence type="ECO:0000256" key="2">
    <source>
        <dbReference type="ARBA" id="ARBA00039140"/>
    </source>
</evidence>
<dbReference type="PANTHER" id="PTHR42872">
    <property type="entry name" value="PROTEIN-GLUTAMATE METHYLESTERASE/PROTEIN-GLUTAMINE GLUTAMINASE"/>
    <property type="match status" value="1"/>
</dbReference>
<evidence type="ECO:0000259" key="4">
    <source>
        <dbReference type="PROSITE" id="PS50122"/>
    </source>
</evidence>
<evidence type="ECO:0000256" key="1">
    <source>
        <dbReference type="ARBA" id="ARBA00022801"/>
    </source>
</evidence>
<reference evidence="5" key="1">
    <citation type="submission" date="2018-06" db="EMBL/GenBank/DDBJ databases">
        <authorList>
            <person name="Zhirakovskaya E."/>
        </authorList>
    </citation>
    <scope>NUCLEOTIDE SEQUENCE</scope>
</reference>
<keyword evidence="1 5" id="KW-0378">Hydrolase</keyword>
<dbReference type="GO" id="GO:0008984">
    <property type="term" value="F:protein-glutamate methylesterase activity"/>
    <property type="evidence" value="ECO:0007669"/>
    <property type="project" value="UniProtKB-EC"/>
</dbReference>
<dbReference type="InterPro" id="IPR000673">
    <property type="entry name" value="Sig_transdc_resp-reg_Me-estase"/>
</dbReference>
<dbReference type="SUPFAM" id="SSF52738">
    <property type="entry name" value="Methylesterase CheB, C-terminal domain"/>
    <property type="match status" value="1"/>
</dbReference>
<dbReference type="EC" id="3.1.1.61" evidence="2"/>
<evidence type="ECO:0000256" key="3">
    <source>
        <dbReference type="ARBA" id="ARBA00048267"/>
    </source>
</evidence>
<dbReference type="Pfam" id="PF01339">
    <property type="entry name" value="CheB_methylest"/>
    <property type="match status" value="1"/>
</dbReference>
<name>A0A3B0UQM3_9ZZZZ</name>
<dbReference type="Gene3D" id="3.40.50.180">
    <property type="entry name" value="Methylesterase CheB, C-terminal domain"/>
    <property type="match status" value="1"/>
</dbReference>
<dbReference type="GO" id="GO:0000156">
    <property type="term" value="F:phosphorelay response regulator activity"/>
    <property type="evidence" value="ECO:0007669"/>
    <property type="project" value="InterPro"/>
</dbReference>
<protein>
    <recommendedName>
        <fullName evidence="2">protein-glutamate methylesterase</fullName>
        <ecNumber evidence="2">3.1.1.61</ecNumber>
    </recommendedName>
</protein>
<sequence>MVKIYRSSILGVVLTGMGGDGALGAVKIADAGGSVFAQDEKSSIVWGMPGAAMEAGACVEALDLEKLGHRIGNLLLVKGKKDE</sequence>
<feature type="domain" description="CheB-type methylesterase" evidence="4">
    <location>
        <begin position="1"/>
        <end position="71"/>
    </location>
</feature>
<organism evidence="5">
    <name type="scientific">hydrothermal vent metagenome</name>
    <dbReference type="NCBI Taxonomy" id="652676"/>
    <lineage>
        <taxon>unclassified sequences</taxon>
        <taxon>metagenomes</taxon>
        <taxon>ecological metagenomes</taxon>
    </lineage>
</organism>
<accession>A0A3B0UQM3</accession>
<dbReference type="GO" id="GO:0006935">
    <property type="term" value="P:chemotaxis"/>
    <property type="evidence" value="ECO:0007669"/>
    <property type="project" value="InterPro"/>
</dbReference>
<evidence type="ECO:0000313" key="5">
    <source>
        <dbReference type="EMBL" id="VAW21956.1"/>
    </source>
</evidence>
<dbReference type="AlphaFoldDB" id="A0A3B0UQM3"/>
<dbReference type="PANTHER" id="PTHR42872:SF3">
    <property type="entry name" value="PROTEIN-GLUTAMATE METHYLESTERASE_PROTEIN-GLUTAMINE GLUTAMINASE 1"/>
    <property type="match status" value="1"/>
</dbReference>
<dbReference type="PROSITE" id="PS50122">
    <property type="entry name" value="CHEB"/>
    <property type="match status" value="1"/>
</dbReference>
<proteinExistence type="predicted"/>
<dbReference type="EMBL" id="UOEQ01000387">
    <property type="protein sequence ID" value="VAW21956.1"/>
    <property type="molecule type" value="Genomic_DNA"/>
</dbReference>
<dbReference type="GO" id="GO:0005737">
    <property type="term" value="C:cytoplasm"/>
    <property type="evidence" value="ECO:0007669"/>
    <property type="project" value="InterPro"/>
</dbReference>
<comment type="catalytic activity">
    <reaction evidence="3">
        <text>[protein]-L-glutamate 5-O-methyl ester + H2O = L-glutamyl-[protein] + methanol + H(+)</text>
        <dbReference type="Rhea" id="RHEA:23236"/>
        <dbReference type="Rhea" id="RHEA-COMP:10208"/>
        <dbReference type="Rhea" id="RHEA-COMP:10311"/>
        <dbReference type="ChEBI" id="CHEBI:15377"/>
        <dbReference type="ChEBI" id="CHEBI:15378"/>
        <dbReference type="ChEBI" id="CHEBI:17790"/>
        <dbReference type="ChEBI" id="CHEBI:29973"/>
        <dbReference type="ChEBI" id="CHEBI:82795"/>
        <dbReference type="EC" id="3.1.1.61"/>
    </reaction>
</comment>